<evidence type="ECO:0000313" key="10">
    <source>
        <dbReference type="Proteomes" id="UP000026960"/>
    </source>
</evidence>
<evidence type="ECO:0000259" key="8">
    <source>
        <dbReference type="PROSITE" id="PS50811"/>
    </source>
</evidence>
<dbReference type="GO" id="GO:0042542">
    <property type="term" value="P:response to hydrogen peroxide"/>
    <property type="evidence" value="ECO:0007669"/>
    <property type="project" value="UniProtKB-ARBA"/>
</dbReference>
<keyword evidence="4" id="KW-0804">Transcription</keyword>
<dbReference type="FunFam" id="2.20.25.80:FF:000009">
    <property type="entry name" value="WRKY transcription factor 53"/>
    <property type="match status" value="1"/>
</dbReference>
<evidence type="ECO:0000256" key="4">
    <source>
        <dbReference type="ARBA" id="ARBA00023163"/>
    </source>
</evidence>
<dbReference type="PaxDb" id="65489-OBART09G06020.1"/>
<evidence type="ECO:0000256" key="2">
    <source>
        <dbReference type="ARBA" id="ARBA00023015"/>
    </source>
</evidence>
<accession>A0A0D3H5G3</accession>
<dbReference type="STRING" id="65489.A0A0D3H5G3"/>
<dbReference type="GO" id="GO:0000976">
    <property type="term" value="F:transcription cis-regulatory region binding"/>
    <property type="evidence" value="ECO:0007669"/>
    <property type="project" value="TreeGrafter"/>
</dbReference>
<dbReference type="GO" id="GO:0005634">
    <property type="term" value="C:nucleus"/>
    <property type="evidence" value="ECO:0007669"/>
    <property type="project" value="UniProtKB-SubCell"/>
</dbReference>
<keyword evidence="2" id="KW-0805">Transcription regulation</keyword>
<protein>
    <recommendedName>
        <fullName evidence="8">WRKY domain-containing protein</fullName>
    </recommendedName>
</protein>
<keyword evidence="5" id="KW-0539">Nucleus</keyword>
<evidence type="ECO:0000256" key="6">
    <source>
        <dbReference type="ARBA" id="ARBA00060850"/>
    </source>
</evidence>
<dbReference type="Pfam" id="PF03106">
    <property type="entry name" value="WRKY"/>
    <property type="match status" value="1"/>
</dbReference>
<dbReference type="GO" id="GO:0009751">
    <property type="term" value="P:response to salicylic acid"/>
    <property type="evidence" value="ECO:0007669"/>
    <property type="project" value="UniProtKB-ARBA"/>
</dbReference>
<name>A0A0D3H5G3_9ORYZ</name>
<dbReference type="SUPFAM" id="SSF118290">
    <property type="entry name" value="WRKY DNA-binding domain"/>
    <property type="match status" value="1"/>
</dbReference>
<dbReference type="HOGENOM" id="CLU_058534_0_1_1"/>
<dbReference type="GO" id="GO:0003700">
    <property type="term" value="F:DNA-binding transcription factor activity"/>
    <property type="evidence" value="ECO:0007669"/>
    <property type="project" value="InterPro"/>
</dbReference>
<dbReference type="PANTHER" id="PTHR32096">
    <property type="entry name" value="WRKY TRANSCRIPTION FACTOR 30-RELATED-RELATED"/>
    <property type="match status" value="1"/>
</dbReference>
<keyword evidence="10" id="KW-1185">Reference proteome</keyword>
<dbReference type="PANTHER" id="PTHR32096:SF143">
    <property type="entry name" value="OS09G0334500 PROTEIN"/>
    <property type="match status" value="1"/>
</dbReference>
<dbReference type="GO" id="GO:0010150">
    <property type="term" value="P:leaf senescence"/>
    <property type="evidence" value="ECO:0007669"/>
    <property type="project" value="UniProtKB-ARBA"/>
</dbReference>
<dbReference type="PROSITE" id="PS50811">
    <property type="entry name" value="WRKY"/>
    <property type="match status" value="1"/>
</dbReference>
<dbReference type="AlphaFoldDB" id="A0A0D3H5G3"/>
<dbReference type="SMART" id="SM00774">
    <property type="entry name" value="WRKY"/>
    <property type="match status" value="1"/>
</dbReference>
<comment type="subcellular location">
    <subcellularLocation>
        <location evidence="1">Nucleus</location>
    </subcellularLocation>
</comment>
<reference evidence="9" key="2">
    <citation type="submission" date="2015-03" db="UniProtKB">
        <authorList>
            <consortium name="EnsemblPlants"/>
        </authorList>
    </citation>
    <scope>IDENTIFICATION</scope>
</reference>
<feature type="compositionally biased region" description="Polar residues" evidence="7">
    <location>
        <begin position="260"/>
        <end position="269"/>
    </location>
</feature>
<dbReference type="GO" id="GO:0010193">
    <property type="term" value="P:response to ozone"/>
    <property type="evidence" value="ECO:0007669"/>
    <property type="project" value="UniProtKB-ARBA"/>
</dbReference>
<evidence type="ECO:0000313" key="9">
    <source>
        <dbReference type="EnsemblPlants" id="OBART09G06020.1"/>
    </source>
</evidence>
<dbReference type="eggNOG" id="ENOG502QPRM">
    <property type="taxonomic scope" value="Eukaryota"/>
</dbReference>
<dbReference type="Gene3D" id="2.20.25.80">
    <property type="entry name" value="WRKY domain"/>
    <property type="match status" value="1"/>
</dbReference>
<evidence type="ECO:0000256" key="5">
    <source>
        <dbReference type="ARBA" id="ARBA00023242"/>
    </source>
</evidence>
<feature type="compositionally biased region" description="Basic residues" evidence="7">
    <location>
        <begin position="98"/>
        <end position="112"/>
    </location>
</feature>
<dbReference type="InterPro" id="IPR003657">
    <property type="entry name" value="WRKY_dom"/>
</dbReference>
<reference evidence="9" key="1">
    <citation type="journal article" date="2009" name="Rice">
        <title>De Novo Next Generation Sequencing of Plant Genomes.</title>
        <authorList>
            <person name="Rounsley S."/>
            <person name="Marri P.R."/>
            <person name="Yu Y."/>
            <person name="He R."/>
            <person name="Sisneros N."/>
            <person name="Goicoechea J.L."/>
            <person name="Lee S.J."/>
            <person name="Angelova A."/>
            <person name="Kudrna D."/>
            <person name="Luo M."/>
            <person name="Affourtit J."/>
            <person name="Desany B."/>
            <person name="Knight J."/>
            <person name="Niazi F."/>
            <person name="Egholm M."/>
            <person name="Wing R.A."/>
        </authorList>
    </citation>
    <scope>NUCLEOTIDE SEQUENCE [LARGE SCALE GENOMIC DNA]</scope>
    <source>
        <strain evidence="9">cv. IRGC 105608</strain>
    </source>
</reference>
<feature type="region of interest" description="Disordered" evidence="7">
    <location>
        <begin position="249"/>
        <end position="279"/>
    </location>
</feature>
<proteinExistence type="inferred from homology"/>
<evidence type="ECO:0000256" key="3">
    <source>
        <dbReference type="ARBA" id="ARBA00023125"/>
    </source>
</evidence>
<comment type="similarity">
    <text evidence="6">Belongs to the WRKY group III family.</text>
</comment>
<dbReference type="InterPro" id="IPR036576">
    <property type="entry name" value="WRKY_dom_sf"/>
</dbReference>
<dbReference type="EnsemblPlants" id="OBART09G06020.1">
    <property type="protein sequence ID" value="OBART09G06020.1"/>
    <property type="gene ID" value="OBART09G06020"/>
</dbReference>
<sequence length="361" mass="37853">MESMEGNGGGRLVVTELSHIKELVRQLEGHLGGSGSPDLCKHLASQIFSVTERSIGMIRSGHFDGHRKRSAAAVAAGDLDSATPSPLSDVSDLPFKATKKRKTSTEKKRHQIRVSSTGGVENPPVDDGHSWRKYGQKEILGAKHPRGYYRCTHRNSQGCMATKQVQRTDEDATVFDVIYHGEHTCVHKAVAAGAGKPETETDTNAAAESRLHDLSSGLTVKIEGLTAPPQQQQGGGGWNAMPPFCLSSPVSGLAPPDQHNPFSAPSTPENRLAAAASSAASPATSDSMAAASFHQAAAGGGDAAWRDAELQEVVSALVAATTTTATAQPAPATAMVDADLSALDAFEFDPGFTIDITSFFA</sequence>
<dbReference type="Gramene" id="OBART09G06020.1">
    <property type="protein sequence ID" value="OBART09G06020.1"/>
    <property type="gene ID" value="OBART09G06020"/>
</dbReference>
<feature type="region of interest" description="Disordered" evidence="7">
    <location>
        <begin position="98"/>
        <end position="131"/>
    </location>
</feature>
<evidence type="ECO:0000256" key="7">
    <source>
        <dbReference type="SAM" id="MobiDB-lite"/>
    </source>
</evidence>
<keyword evidence="3" id="KW-0238">DNA-binding</keyword>
<dbReference type="Proteomes" id="UP000026960">
    <property type="component" value="Chromosome 9"/>
</dbReference>
<organism evidence="9">
    <name type="scientific">Oryza barthii</name>
    <dbReference type="NCBI Taxonomy" id="65489"/>
    <lineage>
        <taxon>Eukaryota</taxon>
        <taxon>Viridiplantae</taxon>
        <taxon>Streptophyta</taxon>
        <taxon>Embryophyta</taxon>
        <taxon>Tracheophyta</taxon>
        <taxon>Spermatophyta</taxon>
        <taxon>Magnoliopsida</taxon>
        <taxon>Liliopsida</taxon>
        <taxon>Poales</taxon>
        <taxon>Poaceae</taxon>
        <taxon>BOP clade</taxon>
        <taxon>Oryzoideae</taxon>
        <taxon>Oryzeae</taxon>
        <taxon>Oryzinae</taxon>
        <taxon>Oryza</taxon>
    </lineage>
</organism>
<dbReference type="InterPro" id="IPR044810">
    <property type="entry name" value="WRKY_plant"/>
</dbReference>
<evidence type="ECO:0000256" key="1">
    <source>
        <dbReference type="ARBA" id="ARBA00004123"/>
    </source>
</evidence>
<feature type="domain" description="WRKY" evidence="8">
    <location>
        <begin position="120"/>
        <end position="183"/>
    </location>
</feature>